<feature type="region of interest" description="Disordered" evidence="1">
    <location>
        <begin position="33"/>
        <end position="62"/>
    </location>
</feature>
<protein>
    <submittedName>
        <fullName evidence="2">Uncharacterized protein</fullName>
    </submittedName>
</protein>
<dbReference type="AlphaFoldDB" id="A0AAE0JWW9"/>
<evidence type="ECO:0000313" key="3">
    <source>
        <dbReference type="Proteomes" id="UP001287356"/>
    </source>
</evidence>
<dbReference type="Proteomes" id="UP001287356">
    <property type="component" value="Unassembled WGS sequence"/>
</dbReference>
<reference evidence="2" key="2">
    <citation type="submission" date="2023-06" db="EMBL/GenBank/DDBJ databases">
        <authorList>
            <consortium name="Lawrence Berkeley National Laboratory"/>
            <person name="Haridas S."/>
            <person name="Hensen N."/>
            <person name="Bonometti L."/>
            <person name="Westerberg I."/>
            <person name="Brannstrom I.O."/>
            <person name="Guillou S."/>
            <person name="Cros-Aarteil S."/>
            <person name="Calhoun S."/>
            <person name="Kuo A."/>
            <person name="Mondo S."/>
            <person name="Pangilinan J."/>
            <person name="Riley R."/>
            <person name="Labutti K."/>
            <person name="Andreopoulos B."/>
            <person name="Lipzen A."/>
            <person name="Chen C."/>
            <person name="Yanf M."/>
            <person name="Daum C."/>
            <person name="Ng V."/>
            <person name="Clum A."/>
            <person name="Steindorff A."/>
            <person name="Ohm R."/>
            <person name="Martin F."/>
            <person name="Silar P."/>
            <person name="Natvig D."/>
            <person name="Lalanne C."/>
            <person name="Gautier V."/>
            <person name="Ament-Velasquez S.L."/>
            <person name="Kruys A."/>
            <person name="Hutchinson M.I."/>
            <person name="Powell A.J."/>
            <person name="Barry K."/>
            <person name="Miller A.N."/>
            <person name="Grigoriev I.V."/>
            <person name="Debuchy R."/>
            <person name="Gladieux P."/>
            <person name="Thoren M.H."/>
            <person name="Johannesson H."/>
        </authorList>
    </citation>
    <scope>NUCLEOTIDE SEQUENCE</scope>
    <source>
        <strain evidence="2">CBS 958.72</strain>
    </source>
</reference>
<dbReference type="EMBL" id="JAULSN010000008">
    <property type="protein sequence ID" value="KAK3365570.1"/>
    <property type="molecule type" value="Genomic_DNA"/>
</dbReference>
<evidence type="ECO:0000256" key="1">
    <source>
        <dbReference type="SAM" id="MobiDB-lite"/>
    </source>
</evidence>
<feature type="compositionally biased region" description="Polar residues" evidence="1">
    <location>
        <begin position="33"/>
        <end position="45"/>
    </location>
</feature>
<organism evidence="2 3">
    <name type="scientific">Lasiosphaeria ovina</name>
    <dbReference type="NCBI Taxonomy" id="92902"/>
    <lineage>
        <taxon>Eukaryota</taxon>
        <taxon>Fungi</taxon>
        <taxon>Dikarya</taxon>
        <taxon>Ascomycota</taxon>
        <taxon>Pezizomycotina</taxon>
        <taxon>Sordariomycetes</taxon>
        <taxon>Sordariomycetidae</taxon>
        <taxon>Sordariales</taxon>
        <taxon>Lasiosphaeriaceae</taxon>
        <taxon>Lasiosphaeria</taxon>
    </lineage>
</organism>
<accession>A0AAE0JWW9</accession>
<keyword evidence="3" id="KW-1185">Reference proteome</keyword>
<comment type="caution">
    <text evidence="2">The sequence shown here is derived from an EMBL/GenBank/DDBJ whole genome shotgun (WGS) entry which is preliminary data.</text>
</comment>
<proteinExistence type="predicted"/>
<sequence length="199" mass="22023">MNQNEKCTMPGQDIYTCPPNLLYLPKVFSRSETSGVPNLTSSHKQTSLPPSAPSTPSRRRSRCRTPRLLHADDCACPTPLLQHRLQRSAIMGSSCATTTTAAGVVSPTRETMILFAGMDRVCSYPSSLDHDLTLDDAVTGGRENYYTAQLVFEWPDHDRFGYIENTPAYEFRASDVGASSLEVSIDESDLAERDVEKEK</sequence>
<reference evidence="2" key="1">
    <citation type="journal article" date="2023" name="Mol. Phylogenet. Evol.">
        <title>Genome-scale phylogeny and comparative genomics of the fungal order Sordariales.</title>
        <authorList>
            <person name="Hensen N."/>
            <person name="Bonometti L."/>
            <person name="Westerberg I."/>
            <person name="Brannstrom I.O."/>
            <person name="Guillou S."/>
            <person name="Cros-Aarteil S."/>
            <person name="Calhoun S."/>
            <person name="Haridas S."/>
            <person name="Kuo A."/>
            <person name="Mondo S."/>
            <person name="Pangilinan J."/>
            <person name="Riley R."/>
            <person name="LaButti K."/>
            <person name="Andreopoulos B."/>
            <person name="Lipzen A."/>
            <person name="Chen C."/>
            <person name="Yan M."/>
            <person name="Daum C."/>
            <person name="Ng V."/>
            <person name="Clum A."/>
            <person name="Steindorff A."/>
            <person name="Ohm R.A."/>
            <person name="Martin F."/>
            <person name="Silar P."/>
            <person name="Natvig D.O."/>
            <person name="Lalanne C."/>
            <person name="Gautier V."/>
            <person name="Ament-Velasquez S.L."/>
            <person name="Kruys A."/>
            <person name="Hutchinson M.I."/>
            <person name="Powell A.J."/>
            <person name="Barry K."/>
            <person name="Miller A.N."/>
            <person name="Grigoriev I.V."/>
            <person name="Debuchy R."/>
            <person name="Gladieux P."/>
            <person name="Hiltunen Thoren M."/>
            <person name="Johannesson H."/>
        </authorList>
    </citation>
    <scope>NUCLEOTIDE SEQUENCE</scope>
    <source>
        <strain evidence="2">CBS 958.72</strain>
    </source>
</reference>
<gene>
    <name evidence="2" type="ORF">B0T24DRAFT_636116</name>
</gene>
<name>A0AAE0JWW9_9PEZI</name>
<evidence type="ECO:0000313" key="2">
    <source>
        <dbReference type="EMBL" id="KAK3365570.1"/>
    </source>
</evidence>